<dbReference type="AlphaFoldDB" id="A0A1Y0YL36"/>
<dbReference type="FunFam" id="1.10.1200.10:FF:000021">
    <property type="entry name" value="Isochorismatase"/>
    <property type="match status" value="1"/>
</dbReference>
<keyword evidence="5 8" id="KW-0597">Phosphoprotein</keyword>
<dbReference type="InterPro" id="IPR036736">
    <property type="entry name" value="ACP-like_sf"/>
</dbReference>
<name>A0A1Y0YL36_BACLI</name>
<dbReference type="SUPFAM" id="SSF52499">
    <property type="entry name" value="Isochorismatase-like hydrolases"/>
    <property type="match status" value="1"/>
</dbReference>
<dbReference type="PANTHER" id="PTHR43540:SF3">
    <property type="entry name" value="ENTEROBACTIN SYNTHASE COMPONENT B"/>
    <property type="match status" value="1"/>
</dbReference>
<accession>A0A1Y0YL36</accession>
<dbReference type="InterPro" id="IPR009081">
    <property type="entry name" value="PP-bd_ACP"/>
</dbReference>
<evidence type="ECO:0000256" key="7">
    <source>
        <dbReference type="ARBA" id="ARBA00048590"/>
    </source>
</evidence>
<dbReference type="PIRSF" id="PIRSF001111">
    <property type="entry name" value="Isochorismatase"/>
    <property type="match status" value="1"/>
</dbReference>
<organism evidence="11 12">
    <name type="scientific">Bacillus licheniformis</name>
    <dbReference type="NCBI Taxonomy" id="1402"/>
    <lineage>
        <taxon>Bacteria</taxon>
        <taxon>Bacillati</taxon>
        <taxon>Bacillota</taxon>
        <taxon>Bacilli</taxon>
        <taxon>Bacillales</taxon>
        <taxon>Bacillaceae</taxon>
        <taxon>Bacillus</taxon>
    </lineage>
</organism>
<dbReference type="Proteomes" id="UP000435910">
    <property type="component" value="Unassembled WGS sequence"/>
</dbReference>
<comment type="pathway">
    <text evidence="1">Siderophore biosynthesis.</text>
</comment>
<evidence type="ECO:0000256" key="5">
    <source>
        <dbReference type="ARBA" id="ARBA00022553"/>
    </source>
</evidence>
<dbReference type="InterPro" id="IPR000868">
    <property type="entry name" value="Isochorismatase-like_dom"/>
</dbReference>
<evidence type="ECO:0000313" key="11">
    <source>
        <dbReference type="EMBL" id="TWL33510.1"/>
    </source>
</evidence>
<dbReference type="EMBL" id="CP065647">
    <property type="protein sequence ID" value="QPR73758.1"/>
    <property type="molecule type" value="Genomic_DNA"/>
</dbReference>
<evidence type="ECO:0000259" key="9">
    <source>
        <dbReference type="PROSITE" id="PS50075"/>
    </source>
</evidence>
<dbReference type="Gene3D" id="1.10.1200.10">
    <property type="entry name" value="ACP-like"/>
    <property type="match status" value="1"/>
</dbReference>
<dbReference type="PANTHER" id="PTHR43540">
    <property type="entry name" value="PEROXYUREIDOACRYLATE/UREIDOACRYLATE AMIDOHYDROLASE-RELATED"/>
    <property type="match status" value="1"/>
</dbReference>
<dbReference type="PROSITE" id="PS50075">
    <property type="entry name" value="CARRIER"/>
    <property type="match status" value="1"/>
</dbReference>
<dbReference type="Pfam" id="PF00857">
    <property type="entry name" value="Isochorismatase"/>
    <property type="match status" value="1"/>
</dbReference>
<evidence type="ECO:0000313" key="12">
    <source>
        <dbReference type="Proteomes" id="UP000435910"/>
    </source>
</evidence>
<evidence type="ECO:0000256" key="4">
    <source>
        <dbReference type="ARBA" id="ARBA00022450"/>
    </source>
</evidence>
<dbReference type="InterPro" id="IPR016291">
    <property type="entry name" value="Isochorismatase"/>
</dbReference>
<evidence type="ECO:0000256" key="3">
    <source>
        <dbReference type="ARBA" id="ARBA00012100"/>
    </source>
</evidence>
<evidence type="ECO:0000256" key="6">
    <source>
        <dbReference type="ARBA" id="ARBA00022801"/>
    </source>
</evidence>
<feature type="modified residue" description="O-(pantetheine 4'-phosphoryl)serine" evidence="8">
    <location>
        <position position="259"/>
    </location>
</feature>
<evidence type="ECO:0000313" key="10">
    <source>
        <dbReference type="EMBL" id="QPR73758.1"/>
    </source>
</evidence>
<comment type="similarity">
    <text evidence="2">Belongs to the isochorismatase family.</text>
</comment>
<keyword evidence="6" id="KW-0378">Hydrolase</keyword>
<dbReference type="GO" id="GO:0008908">
    <property type="term" value="F:isochorismatase activity"/>
    <property type="evidence" value="ECO:0007669"/>
    <property type="project" value="UniProtKB-EC"/>
</dbReference>
<dbReference type="RefSeq" id="WP_003185954.1">
    <property type="nucleotide sequence ID" value="NZ_BEXU01000030.1"/>
</dbReference>
<evidence type="ECO:0000256" key="1">
    <source>
        <dbReference type="ARBA" id="ARBA00004924"/>
    </source>
</evidence>
<dbReference type="EMBL" id="NILC01000002">
    <property type="protein sequence ID" value="TWL33510.1"/>
    <property type="molecule type" value="Genomic_DNA"/>
</dbReference>
<dbReference type="SUPFAM" id="SSF47336">
    <property type="entry name" value="ACP-like"/>
    <property type="match status" value="1"/>
</dbReference>
<keyword evidence="4 8" id="KW-0596">Phosphopantetheine</keyword>
<evidence type="ECO:0000256" key="8">
    <source>
        <dbReference type="PIRSR" id="PIRSR001111-50"/>
    </source>
</evidence>
<evidence type="ECO:0000256" key="2">
    <source>
        <dbReference type="ARBA" id="ARBA00006336"/>
    </source>
</evidence>
<dbReference type="Proteomes" id="UP000595038">
    <property type="component" value="Chromosome"/>
</dbReference>
<dbReference type="EC" id="3.3.2.1" evidence="3"/>
<comment type="catalytic activity">
    <reaction evidence="7">
        <text>isochorismate + H2O = (2S,3S)-2,3-dihydroxy-2,3-dihydrobenzoate + pyruvate</text>
        <dbReference type="Rhea" id="RHEA:11112"/>
        <dbReference type="ChEBI" id="CHEBI:15361"/>
        <dbReference type="ChEBI" id="CHEBI:15377"/>
        <dbReference type="ChEBI" id="CHEBI:29780"/>
        <dbReference type="ChEBI" id="CHEBI:58764"/>
        <dbReference type="EC" id="3.3.2.1"/>
    </reaction>
</comment>
<protein>
    <recommendedName>
        <fullName evidence="3">isochorismatase</fullName>
        <ecNumber evidence="3">3.3.2.1</ecNumber>
    </recommendedName>
</protein>
<dbReference type="OMA" id="RDIKPFF"/>
<reference evidence="11 12" key="1">
    <citation type="submission" date="2019-06" db="EMBL/GenBank/DDBJ databases">
        <title>Genome sequence analysis of &gt;100 Bacillus licheniformis strains suggests intrinsic resistance to this species.</title>
        <authorList>
            <person name="Wels M."/>
            <person name="Siezen R.J."/>
            <person name="Johansen E."/>
            <person name="Stuer-Lauridsen B."/>
            <person name="Bjerre K."/>
            <person name="Nielsen B.K.K."/>
        </authorList>
    </citation>
    <scope>NUCLEOTIDE SEQUENCE [LARGE SCALE GENOMIC DNA]</scope>
    <source>
        <strain evidence="11 12">BAC-16736</strain>
    </source>
</reference>
<gene>
    <name evidence="11" type="ORF">CHCC16736_3527</name>
    <name evidence="10" type="ORF">I6G80_05705</name>
</gene>
<evidence type="ECO:0000313" key="13">
    <source>
        <dbReference type="Proteomes" id="UP000595038"/>
    </source>
</evidence>
<feature type="domain" description="Carrier" evidence="9">
    <location>
        <begin position="222"/>
        <end position="298"/>
    </location>
</feature>
<dbReference type="GeneID" id="92859527"/>
<dbReference type="PRINTS" id="PR01398">
    <property type="entry name" value="ISCHRISMTASE"/>
</dbReference>
<dbReference type="InterPro" id="IPR050272">
    <property type="entry name" value="Isochorismatase-like_hydrls"/>
</dbReference>
<sequence>MAIPAILPYQMPEASNMPKNKVSWTPHPKRAALLIHDMQQYFLNAYRYGESPVTDLLANIKKLRKRCAELGMPVIFTAQPGAQTPEERGLLQDFWGPGIGPDPDEQKIVDELKPNEGDIVLTKWRYNAFRKTNLLGVLEEQGRDQLIITGIYAHIGCLMTACDAFMQDIETFFVGDAVADFSLKHHEMAITYAADRCSVTITAEQLLSRLKDGESHEHAKESSHALTKQIIREQVASLLLESPEKISDSENLIYRGIDSVRIMSLAERWRRAGREVSFVELAEDPSIENWWRLLSSSKEAPLPNADYQ</sequence>
<dbReference type="Pfam" id="PF00550">
    <property type="entry name" value="PP-binding"/>
    <property type="match status" value="1"/>
</dbReference>
<proteinExistence type="inferred from homology"/>
<comment type="cofactor">
    <cofactor evidence="8">
        <name>pantetheine 4'-phosphate</name>
        <dbReference type="ChEBI" id="CHEBI:47942"/>
    </cofactor>
    <text evidence="8">Binds 1 phosphopantetheine covalently.</text>
</comment>
<reference evidence="10 13" key="2">
    <citation type="submission" date="2020-12" db="EMBL/GenBank/DDBJ databases">
        <title>FDA dAtabase for Regulatory Grade micrObial Sequences (FDA-ARGOS): Supporting development and validation of Infectious Disease Dx tests.</title>
        <authorList>
            <person name="Nelson B."/>
            <person name="Plummer A."/>
            <person name="Tallon L."/>
            <person name="Sadzewicz L."/>
            <person name="Zhao X."/>
            <person name="Boylan J."/>
            <person name="Ott S."/>
            <person name="Bowen H."/>
            <person name="Vavikolanu K."/>
            <person name="Mehta A."/>
            <person name="Aluvathingal J."/>
            <person name="Nadendla S."/>
            <person name="Myers T."/>
            <person name="Yan Y."/>
            <person name="Sichtig H."/>
        </authorList>
    </citation>
    <scope>NUCLEOTIDE SEQUENCE [LARGE SCALE GENOMIC DNA]</scope>
    <source>
        <strain evidence="10 13">FDAARGOS_923</strain>
    </source>
</reference>
<dbReference type="InterPro" id="IPR036380">
    <property type="entry name" value="Isochorismatase-like_sf"/>
</dbReference>
<dbReference type="Gene3D" id="3.40.50.850">
    <property type="entry name" value="Isochorismatase-like"/>
    <property type="match status" value="1"/>
</dbReference>